<dbReference type="SUPFAM" id="SSF56112">
    <property type="entry name" value="Protein kinase-like (PK-like)"/>
    <property type="match status" value="1"/>
</dbReference>
<sequence length="112" mass="12296">MNTHGEILLRFICGIEGQKPLKVHRDVPDDVSEDEAVSSSFSMTSKSGSRSRRIVGIRGYIAPALIVGRAVSGRSDVFALGVVLLQPISCDEPDQKKIDRARKEYGIELFAH</sequence>
<gene>
    <name evidence="1" type="ORF">KSP39_PZI020652</name>
</gene>
<dbReference type="PANTHER" id="PTHR46863:SF1">
    <property type="entry name" value="PROTEIN KINASE SUPERFAMILY PROTEIN"/>
    <property type="match status" value="1"/>
</dbReference>
<dbReference type="GO" id="GO:0016301">
    <property type="term" value="F:kinase activity"/>
    <property type="evidence" value="ECO:0007669"/>
    <property type="project" value="UniProtKB-KW"/>
</dbReference>
<dbReference type="Gene3D" id="1.10.510.10">
    <property type="entry name" value="Transferase(Phosphotransferase) domain 1"/>
    <property type="match status" value="1"/>
</dbReference>
<proteinExistence type="predicted"/>
<dbReference type="PANTHER" id="PTHR46863">
    <property type="entry name" value="OS09G0572100 PROTEIN"/>
    <property type="match status" value="1"/>
</dbReference>
<keyword evidence="2" id="KW-1185">Reference proteome</keyword>
<dbReference type="EMBL" id="JBBWWQ010000018">
    <property type="protein sequence ID" value="KAK8921359.1"/>
    <property type="molecule type" value="Genomic_DNA"/>
</dbReference>
<organism evidence="1 2">
    <name type="scientific">Platanthera zijinensis</name>
    <dbReference type="NCBI Taxonomy" id="2320716"/>
    <lineage>
        <taxon>Eukaryota</taxon>
        <taxon>Viridiplantae</taxon>
        <taxon>Streptophyta</taxon>
        <taxon>Embryophyta</taxon>
        <taxon>Tracheophyta</taxon>
        <taxon>Spermatophyta</taxon>
        <taxon>Magnoliopsida</taxon>
        <taxon>Liliopsida</taxon>
        <taxon>Asparagales</taxon>
        <taxon>Orchidaceae</taxon>
        <taxon>Orchidoideae</taxon>
        <taxon>Orchideae</taxon>
        <taxon>Orchidinae</taxon>
        <taxon>Platanthera</taxon>
    </lineage>
</organism>
<dbReference type="InterPro" id="IPR011009">
    <property type="entry name" value="Kinase-like_dom_sf"/>
</dbReference>
<protein>
    <submittedName>
        <fullName evidence="1">G-type lectin S-receptor-like serine/threonine-protein kinase</fullName>
    </submittedName>
</protein>
<keyword evidence="1" id="KW-0418">Kinase</keyword>
<dbReference type="AlphaFoldDB" id="A0AAP0AZL5"/>
<keyword evidence="1" id="KW-0808">Transferase</keyword>
<dbReference type="Proteomes" id="UP001418222">
    <property type="component" value="Unassembled WGS sequence"/>
</dbReference>
<comment type="caution">
    <text evidence="1">The sequence shown here is derived from an EMBL/GenBank/DDBJ whole genome shotgun (WGS) entry which is preliminary data.</text>
</comment>
<evidence type="ECO:0000313" key="1">
    <source>
        <dbReference type="EMBL" id="KAK8921359.1"/>
    </source>
</evidence>
<reference evidence="1 2" key="1">
    <citation type="journal article" date="2022" name="Nat. Plants">
        <title>Genomes of leafy and leafless Platanthera orchids illuminate the evolution of mycoheterotrophy.</title>
        <authorList>
            <person name="Li M.H."/>
            <person name="Liu K.W."/>
            <person name="Li Z."/>
            <person name="Lu H.C."/>
            <person name="Ye Q.L."/>
            <person name="Zhang D."/>
            <person name="Wang J.Y."/>
            <person name="Li Y.F."/>
            <person name="Zhong Z.M."/>
            <person name="Liu X."/>
            <person name="Yu X."/>
            <person name="Liu D.K."/>
            <person name="Tu X.D."/>
            <person name="Liu B."/>
            <person name="Hao Y."/>
            <person name="Liao X.Y."/>
            <person name="Jiang Y.T."/>
            <person name="Sun W.H."/>
            <person name="Chen J."/>
            <person name="Chen Y.Q."/>
            <person name="Ai Y."/>
            <person name="Zhai J.W."/>
            <person name="Wu S.S."/>
            <person name="Zhou Z."/>
            <person name="Hsiao Y.Y."/>
            <person name="Wu W.L."/>
            <person name="Chen Y.Y."/>
            <person name="Lin Y.F."/>
            <person name="Hsu J.L."/>
            <person name="Li C.Y."/>
            <person name="Wang Z.W."/>
            <person name="Zhao X."/>
            <person name="Zhong W.Y."/>
            <person name="Ma X.K."/>
            <person name="Ma L."/>
            <person name="Huang J."/>
            <person name="Chen G.Z."/>
            <person name="Huang M.Z."/>
            <person name="Huang L."/>
            <person name="Peng D.H."/>
            <person name="Luo Y.B."/>
            <person name="Zou S.Q."/>
            <person name="Chen S.P."/>
            <person name="Lan S."/>
            <person name="Tsai W.C."/>
            <person name="Van de Peer Y."/>
            <person name="Liu Z.J."/>
        </authorList>
    </citation>
    <scope>NUCLEOTIDE SEQUENCE [LARGE SCALE GENOMIC DNA]</scope>
    <source>
        <strain evidence="1">Lor287</strain>
    </source>
</reference>
<accession>A0AAP0AZL5</accession>
<name>A0AAP0AZL5_9ASPA</name>
<evidence type="ECO:0000313" key="2">
    <source>
        <dbReference type="Proteomes" id="UP001418222"/>
    </source>
</evidence>